<comment type="caution">
    <text evidence="6">The sequence shown here is derived from an EMBL/GenBank/DDBJ whole genome shotgun (WGS) entry which is preliminary data.</text>
</comment>
<dbReference type="GO" id="GO:0000976">
    <property type="term" value="F:transcription cis-regulatory region binding"/>
    <property type="evidence" value="ECO:0007669"/>
    <property type="project" value="TreeGrafter"/>
</dbReference>
<dbReference type="Proteomes" id="UP000193866">
    <property type="component" value="Unassembled WGS sequence"/>
</dbReference>
<name>A0A1X1YPZ9_9MYCO</name>
<keyword evidence="1" id="KW-0805">Transcription regulation</keyword>
<keyword evidence="3" id="KW-0804">Transcription</keyword>
<keyword evidence="6" id="KW-0167">Capsid protein</keyword>
<dbReference type="InterPro" id="IPR050109">
    <property type="entry name" value="HTH-type_TetR-like_transc_reg"/>
</dbReference>
<dbReference type="Pfam" id="PF00440">
    <property type="entry name" value="TetR_N"/>
    <property type="match status" value="1"/>
</dbReference>
<dbReference type="PANTHER" id="PTHR30055">
    <property type="entry name" value="HTH-TYPE TRANSCRIPTIONAL REGULATOR RUTR"/>
    <property type="match status" value="1"/>
</dbReference>
<evidence type="ECO:0000313" key="7">
    <source>
        <dbReference type="Proteomes" id="UP000193866"/>
    </source>
</evidence>
<keyword evidence="6" id="KW-0946">Virion</keyword>
<evidence type="ECO:0000259" key="5">
    <source>
        <dbReference type="PROSITE" id="PS50977"/>
    </source>
</evidence>
<keyword evidence="7" id="KW-1185">Reference proteome</keyword>
<feature type="DNA-binding region" description="H-T-H motif" evidence="4">
    <location>
        <begin position="31"/>
        <end position="50"/>
    </location>
</feature>
<dbReference type="GO" id="GO:0003700">
    <property type="term" value="F:DNA-binding transcription factor activity"/>
    <property type="evidence" value="ECO:0007669"/>
    <property type="project" value="TreeGrafter"/>
</dbReference>
<dbReference type="PRINTS" id="PR00455">
    <property type="entry name" value="HTHTETR"/>
</dbReference>
<dbReference type="STRING" id="1108812.AWC16_05215"/>
<dbReference type="SUPFAM" id="SSF46689">
    <property type="entry name" value="Homeodomain-like"/>
    <property type="match status" value="1"/>
</dbReference>
<evidence type="ECO:0000313" key="6">
    <source>
        <dbReference type="EMBL" id="ORW13113.1"/>
    </source>
</evidence>
<dbReference type="InterPro" id="IPR009057">
    <property type="entry name" value="Homeodomain-like_sf"/>
</dbReference>
<accession>A0A1X1YPZ9</accession>
<dbReference type="Gene3D" id="1.10.357.10">
    <property type="entry name" value="Tetracycline Repressor, domain 2"/>
    <property type="match status" value="1"/>
</dbReference>
<gene>
    <name evidence="6" type="ORF">AWC16_05215</name>
</gene>
<dbReference type="PROSITE" id="PS50977">
    <property type="entry name" value="HTH_TETR_2"/>
    <property type="match status" value="1"/>
</dbReference>
<dbReference type="SUPFAM" id="SSF48498">
    <property type="entry name" value="Tetracyclin repressor-like, C-terminal domain"/>
    <property type="match status" value="1"/>
</dbReference>
<reference evidence="6 7" key="1">
    <citation type="submission" date="2016-01" db="EMBL/GenBank/DDBJ databases">
        <title>The new phylogeny of the genus Mycobacterium.</title>
        <authorList>
            <person name="Tarcisio F."/>
            <person name="Conor M."/>
            <person name="Antonella G."/>
            <person name="Elisabetta G."/>
            <person name="Giulia F.S."/>
            <person name="Sara T."/>
            <person name="Anna F."/>
            <person name="Clotilde B."/>
            <person name="Roberto B."/>
            <person name="Veronica D.S."/>
            <person name="Fabio R."/>
            <person name="Monica P."/>
            <person name="Olivier J."/>
            <person name="Enrico T."/>
            <person name="Nicola S."/>
        </authorList>
    </citation>
    <scope>NUCLEOTIDE SEQUENCE [LARGE SCALE GENOMIC DNA]</scope>
    <source>
        <strain evidence="6 7">DSM 45394</strain>
    </source>
</reference>
<organism evidence="6 7">
    <name type="scientific">Mycolicibacter longobardus</name>
    <dbReference type="NCBI Taxonomy" id="1108812"/>
    <lineage>
        <taxon>Bacteria</taxon>
        <taxon>Bacillati</taxon>
        <taxon>Actinomycetota</taxon>
        <taxon>Actinomycetes</taxon>
        <taxon>Mycobacteriales</taxon>
        <taxon>Mycobacteriaceae</taxon>
        <taxon>Mycolicibacter</taxon>
    </lineage>
</organism>
<protein>
    <submittedName>
        <fullName evidence="6">Spore coat protein CotS</fullName>
    </submittedName>
</protein>
<evidence type="ECO:0000256" key="2">
    <source>
        <dbReference type="ARBA" id="ARBA00023125"/>
    </source>
</evidence>
<dbReference type="InterPro" id="IPR001647">
    <property type="entry name" value="HTH_TetR"/>
</dbReference>
<proteinExistence type="predicted"/>
<dbReference type="AlphaFoldDB" id="A0A1X1YPZ9"/>
<keyword evidence="2 4" id="KW-0238">DNA-binding</keyword>
<sequence>MARQVRSEVTRRKLLDAAIDVFGEVGYVAAGRTAIIERAGVTKGALYHHFDSMDSLVTAIIEGGFATVLNTFRGMCLPSSPALEGMIHGMFAVTEVLAVDKEARAAGHLVFALAESNELGAEVGGEWADAVTAQAARAIAEGDLREEFDPRQVAESVIAAMLGTWLLSHGGGDNVGRVTRMWETLLPAIVVEESLPYFQQFLARDALRYQAGRGPNDGADGSAAEH</sequence>
<evidence type="ECO:0000256" key="3">
    <source>
        <dbReference type="ARBA" id="ARBA00023163"/>
    </source>
</evidence>
<dbReference type="EMBL" id="LQPG01000009">
    <property type="protein sequence ID" value="ORW13113.1"/>
    <property type="molecule type" value="Genomic_DNA"/>
</dbReference>
<evidence type="ECO:0000256" key="1">
    <source>
        <dbReference type="ARBA" id="ARBA00023015"/>
    </source>
</evidence>
<evidence type="ECO:0000256" key="4">
    <source>
        <dbReference type="PROSITE-ProRule" id="PRU00335"/>
    </source>
</evidence>
<dbReference type="InterPro" id="IPR036271">
    <property type="entry name" value="Tet_transcr_reg_TetR-rel_C_sf"/>
</dbReference>
<feature type="domain" description="HTH tetR-type" evidence="5">
    <location>
        <begin position="8"/>
        <end position="68"/>
    </location>
</feature>
<dbReference type="RefSeq" id="WP_085263453.1">
    <property type="nucleotide sequence ID" value="NZ_JACKVG010000006.1"/>
</dbReference>
<dbReference type="PANTHER" id="PTHR30055:SF234">
    <property type="entry name" value="HTH-TYPE TRANSCRIPTIONAL REGULATOR BETI"/>
    <property type="match status" value="1"/>
</dbReference>
<dbReference type="OrthoDB" id="3237195at2"/>